<feature type="domain" description="GHMP kinase C-terminal" evidence="5">
    <location>
        <begin position="74"/>
        <end position="149"/>
    </location>
</feature>
<dbReference type="PANTHER" id="PTHR20861">
    <property type="entry name" value="HOMOSERINE/4-DIPHOSPHOCYTIDYL-2-C-METHYL-D-ERYTHRITOL KINASE"/>
    <property type="match status" value="1"/>
</dbReference>
<gene>
    <name evidence="6" type="primary">thrB_2</name>
    <name evidence="6" type="ORF">NCTC12965_02826</name>
</gene>
<proteinExistence type="predicted"/>
<dbReference type="GO" id="GO:0005524">
    <property type="term" value="F:ATP binding"/>
    <property type="evidence" value="ECO:0007669"/>
    <property type="project" value="UniProtKB-KW"/>
</dbReference>
<name>A0A4U9UCE1_SERFO</name>
<evidence type="ECO:0000256" key="3">
    <source>
        <dbReference type="ARBA" id="ARBA00022777"/>
    </source>
</evidence>
<keyword evidence="2" id="KW-0547">Nucleotide-binding</keyword>
<dbReference type="SUPFAM" id="SSF55060">
    <property type="entry name" value="GHMP Kinase, C-terminal domain"/>
    <property type="match status" value="1"/>
</dbReference>
<evidence type="ECO:0000256" key="4">
    <source>
        <dbReference type="ARBA" id="ARBA00022840"/>
    </source>
</evidence>
<keyword evidence="4" id="KW-0067">ATP-binding</keyword>
<dbReference type="EC" id="2.7.1.39" evidence="6"/>
<dbReference type="InterPro" id="IPR013750">
    <property type="entry name" value="GHMP_kinase_C_dom"/>
</dbReference>
<dbReference type="PANTHER" id="PTHR20861:SF1">
    <property type="entry name" value="HOMOSERINE KINASE"/>
    <property type="match status" value="1"/>
</dbReference>
<sequence length="198" mass="21665">MHYDNVAPCYLGGLQLMLEEEGIISQEVPGFKDWLWVMAYPASKCPPLRRVPFCPRNTAARTVSAMAAILAGFIHACHTQQPRLAAKLMQDVIAEPYRTRLLPGFAEARKASQDIGALACGISGSGPTLFAVCDDGATAQRMADWLTNHYLQNDEGFVHICRLDTAGARLLDNGMKLYNLKDHNETGQLRAGYQTGPG</sequence>
<reference evidence="6" key="1">
    <citation type="submission" date="2019-05" db="EMBL/GenBank/DDBJ databases">
        <authorList>
            <consortium name="Pathogen Informatics"/>
        </authorList>
    </citation>
    <scope>NUCLEOTIDE SEQUENCE [LARGE SCALE GENOMIC DNA]</scope>
    <source>
        <strain evidence="6">NCTC12965</strain>
    </source>
</reference>
<evidence type="ECO:0000259" key="5">
    <source>
        <dbReference type="Pfam" id="PF08544"/>
    </source>
</evidence>
<dbReference type="EMBL" id="CABEEZ010000063">
    <property type="protein sequence ID" value="VTR29142.1"/>
    <property type="molecule type" value="Genomic_DNA"/>
</dbReference>
<accession>A0A4U9UCE1</accession>
<evidence type="ECO:0000313" key="6">
    <source>
        <dbReference type="EMBL" id="VTR29142.1"/>
    </source>
</evidence>
<keyword evidence="1 6" id="KW-0808">Transferase</keyword>
<evidence type="ECO:0000256" key="1">
    <source>
        <dbReference type="ARBA" id="ARBA00022679"/>
    </source>
</evidence>
<dbReference type="GO" id="GO:0004413">
    <property type="term" value="F:homoserine kinase activity"/>
    <property type="evidence" value="ECO:0007669"/>
    <property type="project" value="UniProtKB-EC"/>
</dbReference>
<dbReference type="Gene3D" id="3.30.70.890">
    <property type="entry name" value="GHMP kinase, C-terminal domain"/>
    <property type="match status" value="1"/>
</dbReference>
<dbReference type="InterPro" id="IPR036554">
    <property type="entry name" value="GHMP_kinase_C_sf"/>
</dbReference>
<evidence type="ECO:0000256" key="2">
    <source>
        <dbReference type="ARBA" id="ARBA00022741"/>
    </source>
</evidence>
<protein>
    <submittedName>
        <fullName evidence="6">Homoserine kinase</fullName>
        <ecNumber evidence="6">2.7.1.39</ecNumber>
    </submittedName>
</protein>
<dbReference type="AlphaFoldDB" id="A0A4U9UCE1"/>
<keyword evidence="3 6" id="KW-0418">Kinase</keyword>
<dbReference type="Pfam" id="PF08544">
    <property type="entry name" value="GHMP_kinases_C"/>
    <property type="match status" value="1"/>
</dbReference>
<organism evidence="6">
    <name type="scientific">Serratia fonticola</name>
    <dbReference type="NCBI Taxonomy" id="47917"/>
    <lineage>
        <taxon>Bacteria</taxon>
        <taxon>Pseudomonadati</taxon>
        <taxon>Pseudomonadota</taxon>
        <taxon>Gammaproteobacteria</taxon>
        <taxon>Enterobacterales</taxon>
        <taxon>Yersiniaceae</taxon>
        <taxon>Serratia</taxon>
    </lineage>
</organism>